<dbReference type="SUPFAM" id="SSF52440">
    <property type="entry name" value="PreATP-grasp domain"/>
    <property type="match status" value="1"/>
</dbReference>
<dbReference type="NCBIfam" id="NF003573">
    <property type="entry name" value="PRK05246.1"/>
    <property type="match status" value="1"/>
</dbReference>
<comment type="catalytic activity">
    <reaction evidence="10">
        <text>gamma-L-glutamyl-L-cysteine + glycine + ATP = glutathione + ADP + phosphate + H(+)</text>
        <dbReference type="Rhea" id="RHEA:13557"/>
        <dbReference type="ChEBI" id="CHEBI:15378"/>
        <dbReference type="ChEBI" id="CHEBI:30616"/>
        <dbReference type="ChEBI" id="CHEBI:43474"/>
        <dbReference type="ChEBI" id="CHEBI:57305"/>
        <dbReference type="ChEBI" id="CHEBI:57925"/>
        <dbReference type="ChEBI" id="CHEBI:58173"/>
        <dbReference type="ChEBI" id="CHEBI:456216"/>
        <dbReference type="EC" id="6.3.2.3"/>
    </reaction>
</comment>
<dbReference type="GO" id="GO:0005737">
    <property type="term" value="C:cytoplasm"/>
    <property type="evidence" value="ECO:0007669"/>
    <property type="project" value="TreeGrafter"/>
</dbReference>
<dbReference type="Pfam" id="PF02951">
    <property type="entry name" value="GSH-S_N"/>
    <property type="match status" value="1"/>
</dbReference>
<comment type="cofactor">
    <cofactor evidence="1">
        <name>Mn(2+)</name>
        <dbReference type="ChEBI" id="CHEBI:29035"/>
    </cofactor>
</comment>
<feature type="domain" description="ATP-grasp" evidence="11">
    <location>
        <begin position="139"/>
        <end position="323"/>
    </location>
</feature>
<keyword evidence="8" id="KW-0460">Magnesium</keyword>
<dbReference type="Gene3D" id="3.40.50.20">
    <property type="match status" value="1"/>
</dbReference>
<evidence type="ECO:0000313" key="12">
    <source>
        <dbReference type="EMBL" id="SHK09861.1"/>
    </source>
</evidence>
<organism evidence="12 13">
    <name type="scientific">Pseudonocardia thermophila</name>
    <dbReference type="NCBI Taxonomy" id="1848"/>
    <lineage>
        <taxon>Bacteria</taxon>
        <taxon>Bacillati</taxon>
        <taxon>Actinomycetota</taxon>
        <taxon>Actinomycetes</taxon>
        <taxon>Pseudonocardiales</taxon>
        <taxon>Pseudonocardiaceae</taxon>
        <taxon>Pseudonocardia</taxon>
    </lineage>
</organism>
<dbReference type="GO" id="GO:0005524">
    <property type="term" value="F:ATP binding"/>
    <property type="evidence" value="ECO:0007669"/>
    <property type="project" value="UniProtKB-UniRule"/>
</dbReference>
<dbReference type="STRING" id="1848.SAMN05443637_102386"/>
<evidence type="ECO:0000256" key="3">
    <source>
        <dbReference type="ARBA" id="ARBA00022598"/>
    </source>
</evidence>
<comment type="cofactor">
    <cofactor evidence="2">
        <name>Mg(2+)</name>
        <dbReference type="ChEBI" id="CHEBI:18420"/>
    </cofactor>
</comment>
<dbReference type="OrthoDB" id="9785415at2"/>
<dbReference type="InterPro" id="IPR004218">
    <property type="entry name" value="GSHS_ATP-bd"/>
</dbReference>
<keyword evidence="13" id="KW-1185">Reference proteome</keyword>
<dbReference type="EC" id="6.3.2.3" evidence="10"/>
<name>A0A1M6PPM7_PSETH</name>
<dbReference type="GO" id="GO:0046872">
    <property type="term" value="F:metal ion binding"/>
    <property type="evidence" value="ECO:0007669"/>
    <property type="project" value="UniProtKB-KW"/>
</dbReference>
<evidence type="ECO:0000256" key="8">
    <source>
        <dbReference type="ARBA" id="ARBA00022842"/>
    </source>
</evidence>
<comment type="similarity">
    <text evidence="10">Belongs to the prokaryotic GSH synthase family.</text>
</comment>
<evidence type="ECO:0000256" key="6">
    <source>
        <dbReference type="ARBA" id="ARBA00022741"/>
    </source>
</evidence>
<reference evidence="12 13" key="1">
    <citation type="submission" date="2016-11" db="EMBL/GenBank/DDBJ databases">
        <authorList>
            <person name="Jaros S."/>
            <person name="Januszkiewicz K."/>
            <person name="Wedrychowicz H."/>
        </authorList>
    </citation>
    <scope>NUCLEOTIDE SEQUENCE [LARGE SCALE GENOMIC DNA]</scope>
    <source>
        <strain evidence="12 13">DSM 43832</strain>
    </source>
</reference>
<dbReference type="InterPro" id="IPR013815">
    <property type="entry name" value="ATP_grasp_subdomain_1"/>
</dbReference>
<dbReference type="RefSeq" id="WP_073455493.1">
    <property type="nucleotide sequence ID" value="NZ_CALGVN010000036.1"/>
</dbReference>
<proteinExistence type="inferred from homology"/>
<dbReference type="UniPathway" id="UPA00142">
    <property type="reaction ID" value="UER00210"/>
</dbReference>
<evidence type="ECO:0000313" key="13">
    <source>
        <dbReference type="Proteomes" id="UP000184363"/>
    </source>
</evidence>
<evidence type="ECO:0000256" key="10">
    <source>
        <dbReference type="HAMAP-Rule" id="MF_00162"/>
    </source>
</evidence>
<sequence>MTAAVALDMVFVVDPVESLAPGHDTSVALMEAAQLRGHRVLITTAKDLSYADGEVTARCTAVTLRPAVLHDGRWMTDAEWYTLGPSTDRALSEAAVVFMRTDPPVDPAYLRATYLLDLVDRTRTLVVNSPSGLRDANEKLFGLREPDLMPPTLVTADRDRIRDTVRRWGRAVLKPTDAMAGRGVLVLTPEDPNLSSIVDGATERGTVQVVVQQWVAEADAGDRRLIVLDGEPIGVVRRIARGGDFRCNMAAGAGVRADQVTVADRLLCERLAPHLRALGLRFVGLDVIGDRLTEVNVTSPTGVREIDALCGTHLAHDVIVWAERVCPAPVVPERRRR</sequence>
<keyword evidence="9" id="KW-0464">Manganese</keyword>
<protein>
    <recommendedName>
        <fullName evidence="10">Glutathione synthetase</fullName>
        <ecNumber evidence="10">6.3.2.3</ecNumber>
    </recommendedName>
    <alternativeName>
        <fullName evidence="10">GSH synthetase</fullName>
        <shortName evidence="10">GSH-S</shortName>
        <shortName evidence="10">GSHase</shortName>
    </alternativeName>
    <alternativeName>
        <fullName evidence="10">Glutathione synthase</fullName>
    </alternativeName>
</protein>
<evidence type="ECO:0000256" key="5">
    <source>
        <dbReference type="ARBA" id="ARBA00022723"/>
    </source>
</evidence>
<keyword evidence="7 10" id="KW-0067">ATP-binding</keyword>
<dbReference type="InterPro" id="IPR011761">
    <property type="entry name" value="ATP-grasp"/>
</dbReference>
<dbReference type="InterPro" id="IPR016185">
    <property type="entry name" value="PreATP-grasp_dom_sf"/>
</dbReference>
<evidence type="ECO:0000256" key="4">
    <source>
        <dbReference type="ARBA" id="ARBA00022684"/>
    </source>
</evidence>
<dbReference type="SUPFAM" id="SSF56059">
    <property type="entry name" value="Glutathione synthetase ATP-binding domain-like"/>
    <property type="match status" value="1"/>
</dbReference>
<dbReference type="AlphaFoldDB" id="A0A1M6PPM7"/>
<dbReference type="PANTHER" id="PTHR21621:SF4">
    <property type="entry name" value="GLUTATHIONE SYNTHETASE"/>
    <property type="match status" value="1"/>
</dbReference>
<evidence type="ECO:0000259" key="11">
    <source>
        <dbReference type="PROSITE" id="PS50975"/>
    </source>
</evidence>
<evidence type="ECO:0000256" key="9">
    <source>
        <dbReference type="ARBA" id="ARBA00023211"/>
    </source>
</evidence>
<dbReference type="HAMAP" id="MF_00162">
    <property type="entry name" value="GSH_S"/>
    <property type="match status" value="1"/>
</dbReference>
<dbReference type="EMBL" id="FRAP01000002">
    <property type="protein sequence ID" value="SHK09861.1"/>
    <property type="molecule type" value="Genomic_DNA"/>
</dbReference>
<dbReference type="InterPro" id="IPR006284">
    <property type="entry name" value="Glut_synth_pro"/>
</dbReference>
<keyword evidence="5" id="KW-0479">Metal-binding</keyword>
<keyword evidence="4 10" id="KW-0317">Glutathione biosynthesis</keyword>
<dbReference type="GO" id="GO:0004363">
    <property type="term" value="F:glutathione synthase activity"/>
    <property type="evidence" value="ECO:0007669"/>
    <property type="project" value="UniProtKB-UniRule"/>
</dbReference>
<dbReference type="PANTHER" id="PTHR21621">
    <property type="entry name" value="RIBOSOMAL PROTEIN S6 MODIFICATION PROTEIN"/>
    <property type="match status" value="1"/>
</dbReference>
<keyword evidence="3 10" id="KW-0436">Ligase</keyword>
<dbReference type="NCBIfam" id="TIGR01380">
    <property type="entry name" value="glut_syn"/>
    <property type="match status" value="1"/>
</dbReference>
<dbReference type="PROSITE" id="PS50975">
    <property type="entry name" value="ATP_GRASP"/>
    <property type="match status" value="1"/>
</dbReference>
<evidence type="ECO:0000256" key="7">
    <source>
        <dbReference type="ARBA" id="ARBA00022840"/>
    </source>
</evidence>
<accession>A0A1M6PPM7</accession>
<evidence type="ECO:0000256" key="2">
    <source>
        <dbReference type="ARBA" id="ARBA00001946"/>
    </source>
</evidence>
<keyword evidence="6 10" id="KW-0547">Nucleotide-binding</keyword>
<dbReference type="Proteomes" id="UP000184363">
    <property type="component" value="Unassembled WGS sequence"/>
</dbReference>
<gene>
    <name evidence="10" type="primary">gshB</name>
    <name evidence="12" type="ORF">SAMN05443637_102386</name>
</gene>
<comment type="pathway">
    <text evidence="10">Sulfur metabolism; glutathione biosynthesis; glutathione from L-cysteine and L-glutamate: step 2/2.</text>
</comment>
<dbReference type="Gene3D" id="3.30.470.20">
    <property type="entry name" value="ATP-grasp fold, B domain"/>
    <property type="match status" value="1"/>
</dbReference>
<dbReference type="Pfam" id="PF02955">
    <property type="entry name" value="GSH-S_ATP"/>
    <property type="match status" value="1"/>
</dbReference>
<dbReference type="Gene3D" id="3.30.1490.20">
    <property type="entry name" value="ATP-grasp fold, A domain"/>
    <property type="match status" value="1"/>
</dbReference>
<evidence type="ECO:0000256" key="1">
    <source>
        <dbReference type="ARBA" id="ARBA00001936"/>
    </source>
</evidence>
<dbReference type="InterPro" id="IPR004215">
    <property type="entry name" value="GSHS_N"/>
</dbReference>